<dbReference type="AlphaFoldDB" id="A0AAD6R1S0"/>
<evidence type="ECO:0000313" key="3">
    <source>
        <dbReference type="Proteomes" id="UP001164929"/>
    </source>
</evidence>
<comment type="caution">
    <text evidence="2">The sequence shown here is derived from an EMBL/GenBank/DDBJ whole genome shotgun (WGS) entry which is preliminary data.</text>
</comment>
<feature type="region of interest" description="Disordered" evidence="1">
    <location>
        <begin position="1"/>
        <end position="39"/>
    </location>
</feature>
<accession>A0AAD6R1S0</accession>
<dbReference type="Proteomes" id="UP001164929">
    <property type="component" value="Chromosome 4"/>
</dbReference>
<organism evidence="2 3">
    <name type="scientific">Populus alba x Populus x berolinensis</name>
    <dbReference type="NCBI Taxonomy" id="444605"/>
    <lineage>
        <taxon>Eukaryota</taxon>
        <taxon>Viridiplantae</taxon>
        <taxon>Streptophyta</taxon>
        <taxon>Embryophyta</taxon>
        <taxon>Tracheophyta</taxon>
        <taxon>Spermatophyta</taxon>
        <taxon>Magnoliopsida</taxon>
        <taxon>eudicotyledons</taxon>
        <taxon>Gunneridae</taxon>
        <taxon>Pentapetalae</taxon>
        <taxon>rosids</taxon>
        <taxon>fabids</taxon>
        <taxon>Malpighiales</taxon>
        <taxon>Salicaceae</taxon>
        <taxon>Saliceae</taxon>
        <taxon>Populus</taxon>
    </lineage>
</organism>
<gene>
    <name evidence="2" type="ORF">NC653_010706</name>
</gene>
<feature type="compositionally biased region" description="Polar residues" evidence="1">
    <location>
        <begin position="9"/>
        <end position="20"/>
    </location>
</feature>
<evidence type="ECO:0000256" key="1">
    <source>
        <dbReference type="SAM" id="MobiDB-lite"/>
    </source>
</evidence>
<reference evidence="2 3" key="1">
    <citation type="journal article" date="2023" name="Mol. Ecol. Resour.">
        <title>Chromosome-level genome assembly of a triploid poplar Populus alba 'Berolinensis'.</title>
        <authorList>
            <person name="Chen S."/>
            <person name="Yu Y."/>
            <person name="Wang X."/>
            <person name="Wang S."/>
            <person name="Zhang T."/>
            <person name="Zhou Y."/>
            <person name="He R."/>
            <person name="Meng N."/>
            <person name="Wang Y."/>
            <person name="Liu W."/>
            <person name="Liu Z."/>
            <person name="Liu J."/>
            <person name="Guo Q."/>
            <person name="Huang H."/>
            <person name="Sederoff R.R."/>
            <person name="Wang G."/>
            <person name="Qu G."/>
            <person name="Chen S."/>
        </authorList>
    </citation>
    <scope>NUCLEOTIDE SEQUENCE [LARGE SCALE GENOMIC DNA]</scope>
    <source>
        <strain evidence="2">SC-2020</strain>
    </source>
</reference>
<sequence>MKLTYNLPYHQQSAPRTSASGDPHDVTDYFPQESSSTIKSTPCHAIQPFKPLINLDHHLR</sequence>
<dbReference type="EMBL" id="JAQIZT010000004">
    <property type="protein sequence ID" value="KAJ7000027.1"/>
    <property type="molecule type" value="Genomic_DNA"/>
</dbReference>
<evidence type="ECO:0000313" key="2">
    <source>
        <dbReference type="EMBL" id="KAJ7000027.1"/>
    </source>
</evidence>
<protein>
    <submittedName>
        <fullName evidence="2">Uncharacterized protein</fullName>
    </submittedName>
</protein>
<keyword evidence="3" id="KW-1185">Reference proteome</keyword>
<proteinExistence type="predicted"/>
<name>A0AAD6R1S0_9ROSI</name>